<evidence type="ECO:0000256" key="1">
    <source>
        <dbReference type="SAM" id="Phobius"/>
    </source>
</evidence>
<feature type="transmembrane region" description="Helical" evidence="1">
    <location>
        <begin position="157"/>
        <end position="180"/>
    </location>
</feature>
<dbReference type="EMBL" id="ACOU01000003">
    <property type="protein sequence ID" value="EKX73086.1"/>
    <property type="molecule type" value="Genomic_DNA"/>
</dbReference>
<accession>L1LCL9</accession>
<dbReference type="AlphaFoldDB" id="L1LCL9"/>
<feature type="transmembrane region" description="Helical" evidence="1">
    <location>
        <begin position="67"/>
        <end position="91"/>
    </location>
</feature>
<feature type="transmembrane region" description="Helical" evidence="1">
    <location>
        <begin position="36"/>
        <end position="55"/>
    </location>
</feature>
<feature type="transmembrane region" description="Helical" evidence="1">
    <location>
        <begin position="126"/>
        <end position="145"/>
    </location>
</feature>
<feature type="transmembrane region" description="Helical" evidence="1">
    <location>
        <begin position="200"/>
        <end position="219"/>
    </location>
</feature>
<feature type="transmembrane region" description="Helical" evidence="1">
    <location>
        <begin position="354"/>
        <end position="374"/>
    </location>
</feature>
<feature type="transmembrane region" description="Helical" evidence="1">
    <location>
        <begin position="418"/>
        <end position="437"/>
    </location>
</feature>
<proteinExistence type="predicted"/>
<organism evidence="2 3">
    <name type="scientific">Theileria equi strain WA</name>
    <dbReference type="NCBI Taxonomy" id="1537102"/>
    <lineage>
        <taxon>Eukaryota</taxon>
        <taxon>Sar</taxon>
        <taxon>Alveolata</taxon>
        <taxon>Apicomplexa</taxon>
        <taxon>Aconoidasida</taxon>
        <taxon>Piroplasmida</taxon>
        <taxon>Theileriidae</taxon>
        <taxon>Theileria</taxon>
    </lineage>
</organism>
<dbReference type="GeneID" id="15803069"/>
<name>L1LCL9_THEEQ</name>
<evidence type="ECO:0000313" key="3">
    <source>
        <dbReference type="Proteomes" id="UP000031512"/>
    </source>
</evidence>
<dbReference type="eggNOG" id="ENOG502QY5S">
    <property type="taxonomic scope" value="Eukaryota"/>
</dbReference>
<dbReference type="KEGG" id="beq:BEWA_051380"/>
<dbReference type="Proteomes" id="UP000031512">
    <property type="component" value="Unassembled WGS sequence"/>
</dbReference>
<sequence>MLASDIEQWNAGTMEDKTKEAQRICDIEKSNQRSTVLTKALFFLIGASVTCQGSVGWLTSKAFGTEVFIGDCFGIFFGVNLASFILVLLFIEGSYRKAVIGGWFCFLCHVTYVLISIFGYGNSAKYLYIAVYGVIGALEAIIIQSNSHVVSKYYQSCIFSSLYAGYYGGIAMFALIQTILQKLIGTASSKEYRLCLASTHGIFAIIVGIVVAIQTVCYHKTRILTTSMSSDSKGSGYRKLIGMYGIFLHLPKFLPRFIIFNMSDLCKCAFYQVFIPYRMNFNDTQLAIVFFIDNIFDIIGRSIASVADEEIKASSNVKTHRLFLFKRDIILFMIPVIAWTLSFLVIWSTWTLKIYLLTMFEPIAVITFLVSVSMGYTSTRGLNGCIPILEYYSLQKDENNNAMFPNEHKEHYNYINDLNTLFIKLFWTILFVFADYISKLMEKHQSSVEYLTKKNM</sequence>
<reference evidence="2 3" key="1">
    <citation type="journal article" date="2012" name="BMC Genomics">
        <title>Comparative genomic analysis and phylogenetic position of Theileria equi.</title>
        <authorList>
            <person name="Kappmeyer L.S."/>
            <person name="Thiagarajan M."/>
            <person name="Herndon D.R."/>
            <person name="Ramsay J.D."/>
            <person name="Caler E."/>
            <person name="Djikeng A."/>
            <person name="Gillespie J.J."/>
            <person name="Lau A.O."/>
            <person name="Roalson E.H."/>
            <person name="Silva J.C."/>
            <person name="Silva M.G."/>
            <person name="Suarez C.E."/>
            <person name="Ueti M.W."/>
            <person name="Nene V.M."/>
            <person name="Mealey R.H."/>
            <person name="Knowles D.P."/>
            <person name="Brayton K.A."/>
        </authorList>
    </citation>
    <scope>NUCLEOTIDE SEQUENCE [LARGE SCALE GENOMIC DNA]</scope>
    <source>
        <strain evidence="2 3">WA</strain>
    </source>
</reference>
<evidence type="ECO:0000313" key="2">
    <source>
        <dbReference type="EMBL" id="EKX73086.1"/>
    </source>
</evidence>
<keyword evidence="1" id="KW-0472">Membrane</keyword>
<protein>
    <submittedName>
        <fullName evidence="2">Uncharacterized protein</fullName>
    </submittedName>
</protein>
<dbReference type="RefSeq" id="XP_004832538.1">
    <property type="nucleotide sequence ID" value="XM_004832481.1"/>
</dbReference>
<feature type="transmembrane region" description="Helical" evidence="1">
    <location>
        <begin position="98"/>
        <end position="120"/>
    </location>
</feature>
<dbReference type="OrthoDB" id="360865at2759"/>
<comment type="caution">
    <text evidence="2">The sequence shown here is derived from an EMBL/GenBank/DDBJ whole genome shotgun (WGS) entry which is preliminary data.</text>
</comment>
<keyword evidence="1" id="KW-1133">Transmembrane helix</keyword>
<feature type="transmembrane region" description="Helical" evidence="1">
    <location>
        <begin position="329"/>
        <end position="347"/>
    </location>
</feature>
<keyword evidence="1" id="KW-0812">Transmembrane</keyword>
<keyword evidence="3" id="KW-1185">Reference proteome</keyword>
<dbReference type="VEuPathDB" id="PiroplasmaDB:BEWA_051380"/>
<gene>
    <name evidence="2" type="ORF">BEWA_051380</name>
</gene>